<sequence length="155" mass="17654">MPTTWIVSADAGRARIFAESDPKQPYIEVEDMVSANARLRDADINTDRIGPTSAGQSIHNTGGATPNKQYQPAQTPEQHDAEFFARDICNYLLKSWQEQRFQKLELVAEPKFLGVLRGQLDNQLKPLVDLELNKDYSHFNAHQLREQLQAQKSKF</sequence>
<proteinExistence type="predicted"/>
<keyword evidence="3" id="KW-1185">Reference proteome</keyword>
<organism evidence="2 3">
    <name type="scientific">Massilia cellulosiltytica</name>
    <dbReference type="NCBI Taxonomy" id="2683234"/>
    <lineage>
        <taxon>Bacteria</taxon>
        <taxon>Pseudomonadati</taxon>
        <taxon>Pseudomonadota</taxon>
        <taxon>Betaproteobacteria</taxon>
        <taxon>Burkholderiales</taxon>
        <taxon>Oxalobacteraceae</taxon>
        <taxon>Telluria group</taxon>
        <taxon>Massilia</taxon>
    </lineage>
</organism>
<name>A0A7X3K513_9BURK</name>
<dbReference type="AlphaFoldDB" id="A0A7X3K513"/>
<dbReference type="RefSeq" id="WP_056129841.1">
    <property type="nucleotide sequence ID" value="NZ_WSES01000001.1"/>
</dbReference>
<accession>A0A7X3K513</accession>
<dbReference type="Proteomes" id="UP000443353">
    <property type="component" value="Unassembled WGS sequence"/>
</dbReference>
<dbReference type="EMBL" id="WSES01000001">
    <property type="protein sequence ID" value="MVW58384.1"/>
    <property type="molecule type" value="Genomic_DNA"/>
</dbReference>
<dbReference type="InterPro" id="IPR019291">
    <property type="entry name" value="Host_attachment_protein"/>
</dbReference>
<reference evidence="2 3" key="1">
    <citation type="submission" date="2019-12" db="EMBL/GenBank/DDBJ databases">
        <authorList>
            <person name="Li C."/>
            <person name="Zhao J."/>
        </authorList>
    </citation>
    <scope>NUCLEOTIDE SEQUENCE [LARGE SCALE GENOMIC DNA]</scope>
    <source>
        <strain evidence="2 3">NEAU-DD11</strain>
    </source>
</reference>
<evidence type="ECO:0000256" key="1">
    <source>
        <dbReference type="SAM" id="MobiDB-lite"/>
    </source>
</evidence>
<feature type="region of interest" description="Disordered" evidence="1">
    <location>
        <begin position="45"/>
        <end position="77"/>
    </location>
</feature>
<protein>
    <submittedName>
        <fullName evidence="2">Host attachment protein</fullName>
    </submittedName>
</protein>
<comment type="caution">
    <text evidence="2">The sequence shown here is derived from an EMBL/GenBank/DDBJ whole genome shotgun (WGS) entry which is preliminary data.</text>
</comment>
<dbReference type="Pfam" id="PF10116">
    <property type="entry name" value="Host_attach"/>
    <property type="match status" value="1"/>
</dbReference>
<evidence type="ECO:0000313" key="3">
    <source>
        <dbReference type="Proteomes" id="UP000443353"/>
    </source>
</evidence>
<feature type="compositionally biased region" description="Polar residues" evidence="1">
    <location>
        <begin position="53"/>
        <end position="76"/>
    </location>
</feature>
<evidence type="ECO:0000313" key="2">
    <source>
        <dbReference type="EMBL" id="MVW58384.1"/>
    </source>
</evidence>
<gene>
    <name evidence="2" type="ORF">GPY61_00405</name>
</gene>